<dbReference type="AlphaFoldDB" id="A0A0F2M4M4"/>
<dbReference type="VEuPathDB" id="FungiDB:SPSK_10171"/>
<name>A0A0F2M4M4_SPOSC</name>
<protein>
    <submittedName>
        <fullName evidence="1">Uncharacterized protein</fullName>
    </submittedName>
</protein>
<dbReference type="KEGG" id="ssck:SPSK_10171"/>
<dbReference type="EMBL" id="AXCR01000007">
    <property type="protein sequence ID" value="KJR84658.1"/>
    <property type="molecule type" value="Genomic_DNA"/>
</dbReference>
<organism evidence="1 2">
    <name type="scientific">Sporothrix schenckii 1099-18</name>
    <dbReference type="NCBI Taxonomy" id="1397361"/>
    <lineage>
        <taxon>Eukaryota</taxon>
        <taxon>Fungi</taxon>
        <taxon>Dikarya</taxon>
        <taxon>Ascomycota</taxon>
        <taxon>Pezizomycotina</taxon>
        <taxon>Sordariomycetes</taxon>
        <taxon>Sordariomycetidae</taxon>
        <taxon>Ophiostomatales</taxon>
        <taxon>Ophiostomataceae</taxon>
        <taxon>Sporothrix</taxon>
    </lineage>
</organism>
<dbReference type="Proteomes" id="UP000033710">
    <property type="component" value="Unassembled WGS sequence"/>
</dbReference>
<proteinExistence type="predicted"/>
<dbReference type="RefSeq" id="XP_016587334.1">
    <property type="nucleotide sequence ID" value="XM_016736721.1"/>
</dbReference>
<evidence type="ECO:0000313" key="1">
    <source>
        <dbReference type="EMBL" id="KJR84658.1"/>
    </source>
</evidence>
<comment type="caution">
    <text evidence="1">The sequence shown here is derived from an EMBL/GenBank/DDBJ whole genome shotgun (WGS) entry which is preliminary data.</text>
</comment>
<reference evidence="1 2" key="2">
    <citation type="journal article" date="2015" name="Eukaryot. Cell">
        <title>Asexual propagation of a virulent clone complex in a human and feline outbreak of sporotrichosis.</title>
        <authorList>
            <person name="Teixeira Mde M."/>
            <person name="Rodrigues A.M."/>
            <person name="Tsui C.K."/>
            <person name="de Almeida L.G."/>
            <person name="Van Diepeningen A.D."/>
            <person name="van den Ende B.G."/>
            <person name="Fernandes G.F."/>
            <person name="Kano R."/>
            <person name="Hamelin R.C."/>
            <person name="Lopes-Bezerra L.M."/>
            <person name="Vasconcelos A.T."/>
            <person name="de Hoog S."/>
            <person name="de Camargo Z.P."/>
            <person name="Felipe M.S."/>
        </authorList>
    </citation>
    <scope>NUCLEOTIDE SEQUENCE [LARGE SCALE GENOMIC DNA]</scope>
    <source>
        <strain evidence="1 2">1099-18</strain>
    </source>
</reference>
<evidence type="ECO:0000313" key="2">
    <source>
        <dbReference type="Proteomes" id="UP000033710"/>
    </source>
</evidence>
<accession>A0A0F2M4M4</accession>
<reference evidence="1 2" key="1">
    <citation type="journal article" date="2014" name="BMC Genomics">
        <title>Comparative genomics of the major fungal agents of human and animal Sporotrichosis: Sporothrix schenckii and Sporothrix brasiliensis.</title>
        <authorList>
            <person name="Teixeira M.M."/>
            <person name="de Almeida L.G."/>
            <person name="Kubitschek-Barreira P."/>
            <person name="Alves F.L."/>
            <person name="Kioshima E.S."/>
            <person name="Abadio A.K."/>
            <person name="Fernandes L."/>
            <person name="Derengowski L.S."/>
            <person name="Ferreira K.S."/>
            <person name="Souza R.C."/>
            <person name="Ruiz J.C."/>
            <person name="de Andrade N.C."/>
            <person name="Paes H.C."/>
            <person name="Nicola A.M."/>
            <person name="Albuquerque P."/>
            <person name="Gerber A.L."/>
            <person name="Martins V.P."/>
            <person name="Peconick L.D."/>
            <person name="Neto A.V."/>
            <person name="Chaucanez C.B."/>
            <person name="Silva P.A."/>
            <person name="Cunha O.L."/>
            <person name="de Oliveira F.F."/>
            <person name="dos Santos T.C."/>
            <person name="Barros A.L."/>
            <person name="Soares M.A."/>
            <person name="de Oliveira L.M."/>
            <person name="Marini M.M."/>
            <person name="Villalobos-Duno H."/>
            <person name="Cunha M.M."/>
            <person name="de Hoog S."/>
            <person name="da Silveira J.F."/>
            <person name="Henrissat B."/>
            <person name="Nino-Vega G.A."/>
            <person name="Cisalpino P.S."/>
            <person name="Mora-Montes H.M."/>
            <person name="Almeida S.R."/>
            <person name="Stajich J.E."/>
            <person name="Lopes-Bezerra L.M."/>
            <person name="Vasconcelos A.T."/>
            <person name="Felipe M.S."/>
        </authorList>
    </citation>
    <scope>NUCLEOTIDE SEQUENCE [LARGE SCALE GENOMIC DNA]</scope>
    <source>
        <strain evidence="1 2">1099-18</strain>
    </source>
</reference>
<sequence>MRPWKDDKTTKTTQELITTVTMGLSIVHAVGATTLVSSVRFNVTGFLVDGQVSTDAPESPVSDPLLRMMVLDTTRSAPSLFRGE</sequence>
<dbReference type="GeneID" id="27671998"/>
<gene>
    <name evidence="1" type="ORF">SPSK_10171</name>
</gene>